<keyword evidence="1" id="KW-0812">Transmembrane</keyword>
<name>A0A2P8CI74_9BACT</name>
<dbReference type="AlphaFoldDB" id="A0A2P8CI74"/>
<gene>
    <name evidence="4" type="ORF">CLV93_102457</name>
    <name evidence="3" type="ORF">JCM18694_10780</name>
</gene>
<dbReference type="InterPro" id="IPR025508">
    <property type="entry name" value="DUF4395"/>
</dbReference>
<protein>
    <submittedName>
        <fullName evidence="4">Uncharacterized protein DUF4395</fullName>
    </submittedName>
</protein>
<dbReference type="RefSeq" id="WP_106541246.1">
    <property type="nucleotide sequence ID" value="NZ_BLAU01000001.1"/>
</dbReference>
<organism evidence="4 5">
    <name type="scientific">Prolixibacter denitrificans</name>
    <dbReference type="NCBI Taxonomy" id="1541063"/>
    <lineage>
        <taxon>Bacteria</taxon>
        <taxon>Pseudomonadati</taxon>
        <taxon>Bacteroidota</taxon>
        <taxon>Bacteroidia</taxon>
        <taxon>Marinilabiliales</taxon>
        <taxon>Prolixibacteraceae</taxon>
        <taxon>Prolixibacter</taxon>
    </lineage>
</organism>
<keyword evidence="1" id="KW-1133">Transmembrane helix</keyword>
<feature type="transmembrane region" description="Helical" evidence="1">
    <location>
        <begin position="22"/>
        <end position="46"/>
    </location>
</feature>
<comment type="caution">
    <text evidence="4">The sequence shown here is derived from an EMBL/GenBank/DDBJ whole genome shotgun (WGS) entry which is preliminary data.</text>
</comment>
<evidence type="ECO:0000256" key="1">
    <source>
        <dbReference type="SAM" id="Phobius"/>
    </source>
</evidence>
<dbReference type="OrthoDB" id="1261922at2"/>
<accession>A0A2P8CI74</accession>
<proteinExistence type="predicted"/>
<dbReference type="Proteomes" id="UP000396862">
    <property type="component" value="Unassembled WGS sequence"/>
</dbReference>
<evidence type="ECO:0000313" key="5">
    <source>
        <dbReference type="Proteomes" id="UP000240621"/>
    </source>
</evidence>
<evidence type="ECO:0000313" key="4">
    <source>
        <dbReference type="EMBL" id="PSK84666.1"/>
    </source>
</evidence>
<dbReference type="Pfam" id="PF14340">
    <property type="entry name" value="DUF4395"/>
    <property type="match status" value="1"/>
</dbReference>
<evidence type="ECO:0000313" key="6">
    <source>
        <dbReference type="Proteomes" id="UP000396862"/>
    </source>
</evidence>
<dbReference type="EMBL" id="PYGC01000002">
    <property type="protein sequence ID" value="PSK84666.1"/>
    <property type="molecule type" value="Genomic_DNA"/>
</dbReference>
<dbReference type="EMBL" id="BLAU01000001">
    <property type="protein sequence ID" value="GET20832.1"/>
    <property type="molecule type" value="Genomic_DNA"/>
</dbReference>
<keyword evidence="1" id="KW-0472">Membrane</keyword>
<feature type="transmembrane region" description="Helical" evidence="1">
    <location>
        <begin position="86"/>
        <end position="108"/>
    </location>
</feature>
<sequence length="151" mass="16637">MSSLICPVSTEKVDEKAVRGTALLSFIIAVLFTVKPNLFAAAFLAIDFYSRGFGMKNTSILACSGAGLTQFVPFQSKQINKGPKIFAARVGFLFSVVSFILLLTHYVLASQIVMGVLTVFAFLEWSVGFCMGCYVYTYAVLPFFNKNRKKI</sequence>
<evidence type="ECO:0000259" key="2">
    <source>
        <dbReference type="Pfam" id="PF14340"/>
    </source>
</evidence>
<evidence type="ECO:0000313" key="3">
    <source>
        <dbReference type="EMBL" id="GET20832.1"/>
    </source>
</evidence>
<reference evidence="3 6" key="2">
    <citation type="submission" date="2019-10" db="EMBL/GenBank/DDBJ databases">
        <title>Prolixibacter strains distinguished by the presence of nitrate reductase genes were adept at nitrate-dependent anaerobic corrosion of metallic iron and carbon steel.</title>
        <authorList>
            <person name="Iino T."/>
            <person name="Shono N."/>
            <person name="Ito K."/>
            <person name="Nakamura R."/>
            <person name="Sueoka K."/>
            <person name="Harayama S."/>
            <person name="Ohkuma M."/>
        </authorList>
    </citation>
    <scope>NUCLEOTIDE SEQUENCE [LARGE SCALE GENOMIC DNA]</scope>
    <source>
        <strain evidence="3 6">MIC1-1</strain>
    </source>
</reference>
<reference evidence="4 5" key="1">
    <citation type="submission" date="2018-03" db="EMBL/GenBank/DDBJ databases">
        <title>Genomic Encyclopedia of Archaeal and Bacterial Type Strains, Phase II (KMG-II): from individual species to whole genera.</title>
        <authorList>
            <person name="Goeker M."/>
        </authorList>
    </citation>
    <scope>NUCLEOTIDE SEQUENCE [LARGE SCALE GENOMIC DNA]</scope>
    <source>
        <strain evidence="4 5">DSM 27267</strain>
    </source>
</reference>
<dbReference type="Proteomes" id="UP000240621">
    <property type="component" value="Unassembled WGS sequence"/>
</dbReference>
<feature type="domain" description="DUF4395" evidence="2">
    <location>
        <begin position="13"/>
        <end position="138"/>
    </location>
</feature>
<keyword evidence="6" id="KW-1185">Reference proteome</keyword>
<feature type="transmembrane region" description="Helical" evidence="1">
    <location>
        <begin position="114"/>
        <end position="141"/>
    </location>
</feature>